<dbReference type="CDD" id="cd04179">
    <property type="entry name" value="DPM_DPG-synthase_like"/>
    <property type="match status" value="1"/>
</dbReference>
<dbReference type="InterPro" id="IPR050256">
    <property type="entry name" value="Glycosyltransferase_2"/>
</dbReference>
<proteinExistence type="predicted"/>
<protein>
    <recommendedName>
        <fullName evidence="1">Glycosyltransferase 2-like domain-containing protein</fullName>
    </recommendedName>
</protein>
<organism evidence="2 3">
    <name type="scientific">Candidatus Roizmanbacteria bacterium GW2011_GWC2_41_7</name>
    <dbReference type="NCBI Taxonomy" id="1618487"/>
    <lineage>
        <taxon>Bacteria</taxon>
        <taxon>Candidatus Roizmaniibacteriota</taxon>
    </lineage>
</organism>
<dbReference type="PANTHER" id="PTHR48090">
    <property type="entry name" value="UNDECAPRENYL-PHOSPHATE 4-DEOXY-4-FORMAMIDO-L-ARABINOSE TRANSFERASE-RELATED"/>
    <property type="match status" value="1"/>
</dbReference>
<dbReference type="SUPFAM" id="SSF53448">
    <property type="entry name" value="Nucleotide-diphospho-sugar transferases"/>
    <property type="match status" value="1"/>
</dbReference>
<evidence type="ECO:0000313" key="3">
    <source>
        <dbReference type="Proteomes" id="UP000034371"/>
    </source>
</evidence>
<dbReference type="AlphaFoldDB" id="A0A0G0XEX4"/>
<sequence length="263" mass="30387">MKELKIFINNERKKIDKKKKEKILILIPAYNVAPILEKTIREIPKNYGGDILVVDDGSTDGTRALCKKLKLPVISHKKNRGYGGAQKTGYQEAIKKKYDFVVLVHGDDQYDPSLIPLFIQTWKKGNYDLITGSRMIVGDVLRNGMPFWKFTANRFLTLLENAAFQTNLTDFHDGYRAYSTKFLKDVPLDLLSDYYDFDSDLVIQAIIRGYRIAEISHPTRYRDENQQMSFIKGIPYGVNILVKIINYLLHRSGIRRQAVYTIK</sequence>
<dbReference type="InterPro" id="IPR029044">
    <property type="entry name" value="Nucleotide-diphossugar_trans"/>
</dbReference>
<accession>A0A0G0XEX4</accession>
<name>A0A0G0XEX4_9BACT</name>
<reference evidence="2 3" key="1">
    <citation type="journal article" date="2015" name="Nature">
        <title>rRNA introns, odd ribosomes, and small enigmatic genomes across a large radiation of phyla.</title>
        <authorList>
            <person name="Brown C.T."/>
            <person name="Hug L.A."/>
            <person name="Thomas B.C."/>
            <person name="Sharon I."/>
            <person name="Castelle C.J."/>
            <person name="Singh A."/>
            <person name="Wilkins M.J."/>
            <person name="Williams K.H."/>
            <person name="Banfield J.F."/>
        </authorList>
    </citation>
    <scope>NUCLEOTIDE SEQUENCE [LARGE SCALE GENOMIC DNA]</scope>
</reference>
<dbReference type="PANTHER" id="PTHR48090:SF7">
    <property type="entry name" value="RFBJ PROTEIN"/>
    <property type="match status" value="1"/>
</dbReference>
<dbReference type="Gene3D" id="3.90.550.10">
    <property type="entry name" value="Spore Coat Polysaccharide Biosynthesis Protein SpsA, Chain A"/>
    <property type="match status" value="1"/>
</dbReference>
<evidence type="ECO:0000259" key="1">
    <source>
        <dbReference type="Pfam" id="PF00535"/>
    </source>
</evidence>
<gene>
    <name evidence="2" type="ORF">UU78_C0007G0005</name>
</gene>
<feature type="domain" description="Glycosyltransferase 2-like" evidence="1">
    <location>
        <begin position="25"/>
        <end position="185"/>
    </location>
</feature>
<dbReference type="Pfam" id="PF00535">
    <property type="entry name" value="Glycos_transf_2"/>
    <property type="match status" value="1"/>
</dbReference>
<dbReference type="EMBL" id="LCBY01000007">
    <property type="protein sequence ID" value="KKS22987.1"/>
    <property type="molecule type" value="Genomic_DNA"/>
</dbReference>
<evidence type="ECO:0000313" key="2">
    <source>
        <dbReference type="EMBL" id="KKS22987.1"/>
    </source>
</evidence>
<comment type="caution">
    <text evidence="2">The sequence shown here is derived from an EMBL/GenBank/DDBJ whole genome shotgun (WGS) entry which is preliminary data.</text>
</comment>
<dbReference type="Proteomes" id="UP000034371">
    <property type="component" value="Unassembled WGS sequence"/>
</dbReference>
<dbReference type="InterPro" id="IPR001173">
    <property type="entry name" value="Glyco_trans_2-like"/>
</dbReference>